<evidence type="ECO:0000259" key="4">
    <source>
        <dbReference type="Pfam" id="PF22939"/>
    </source>
</evidence>
<feature type="repeat" description="ANK" evidence="2">
    <location>
        <begin position="792"/>
        <end position="824"/>
    </location>
</feature>
<evidence type="ECO:0000256" key="2">
    <source>
        <dbReference type="PROSITE-ProRule" id="PRU00023"/>
    </source>
</evidence>
<evidence type="ECO:0000259" key="5">
    <source>
        <dbReference type="Pfam" id="PF24883"/>
    </source>
</evidence>
<gene>
    <name evidence="6" type="ORF">BDV95DRAFT_102351</name>
</gene>
<feature type="repeat" description="ANK" evidence="2">
    <location>
        <begin position="924"/>
        <end position="958"/>
    </location>
</feature>
<dbReference type="InterPro" id="IPR056884">
    <property type="entry name" value="NPHP3-like_N"/>
</dbReference>
<feature type="repeat" description="ANK" evidence="2">
    <location>
        <begin position="1022"/>
        <end position="1054"/>
    </location>
</feature>
<protein>
    <submittedName>
        <fullName evidence="6">Ankyrin repeat-containing domain protein</fullName>
    </submittedName>
</protein>
<evidence type="ECO:0000313" key="6">
    <source>
        <dbReference type="EMBL" id="KAF2869496.1"/>
    </source>
</evidence>
<feature type="domain" description="Heterokaryon incompatibility" evidence="3">
    <location>
        <begin position="27"/>
        <end position="122"/>
    </location>
</feature>
<dbReference type="OrthoDB" id="1577640at2759"/>
<feature type="repeat" description="ANK" evidence="2">
    <location>
        <begin position="1198"/>
        <end position="1220"/>
    </location>
</feature>
<dbReference type="InterPro" id="IPR027417">
    <property type="entry name" value="P-loop_NTPase"/>
</dbReference>
<dbReference type="PROSITE" id="PS50297">
    <property type="entry name" value="ANK_REP_REGION"/>
    <property type="match status" value="6"/>
</dbReference>
<dbReference type="InterPro" id="IPR054471">
    <property type="entry name" value="GPIID_WHD"/>
</dbReference>
<feature type="repeat" description="ANK" evidence="2">
    <location>
        <begin position="891"/>
        <end position="923"/>
    </location>
</feature>
<dbReference type="PANTHER" id="PTHR10622">
    <property type="entry name" value="HET DOMAIN-CONTAINING PROTEIN"/>
    <property type="match status" value="1"/>
</dbReference>
<dbReference type="InterPro" id="IPR002110">
    <property type="entry name" value="Ankyrin_rpt"/>
</dbReference>
<evidence type="ECO:0000259" key="3">
    <source>
        <dbReference type="Pfam" id="PF06985"/>
    </source>
</evidence>
<dbReference type="InterPro" id="IPR036770">
    <property type="entry name" value="Ankyrin_rpt-contain_sf"/>
</dbReference>
<comment type="caution">
    <text evidence="6">The sequence shown here is derived from an EMBL/GenBank/DDBJ whole genome shotgun (WGS) entry which is preliminary data.</text>
</comment>
<dbReference type="Proteomes" id="UP000481861">
    <property type="component" value="Unassembled WGS sequence"/>
</dbReference>
<evidence type="ECO:0000256" key="1">
    <source>
        <dbReference type="ARBA" id="ARBA00022737"/>
    </source>
</evidence>
<dbReference type="Gene3D" id="1.25.40.20">
    <property type="entry name" value="Ankyrin repeat-containing domain"/>
    <property type="match status" value="4"/>
</dbReference>
<name>A0A7C8M5U9_9PLEO</name>
<feature type="repeat" description="ANK" evidence="2">
    <location>
        <begin position="1165"/>
        <end position="1197"/>
    </location>
</feature>
<keyword evidence="1" id="KW-0677">Repeat</keyword>
<dbReference type="SMART" id="SM00248">
    <property type="entry name" value="ANK"/>
    <property type="match status" value="14"/>
</dbReference>
<feature type="domain" description="Nephrocystin 3-like N-terminal" evidence="5">
    <location>
        <begin position="291"/>
        <end position="453"/>
    </location>
</feature>
<proteinExistence type="predicted"/>
<feature type="repeat" description="ANK" evidence="2">
    <location>
        <begin position="825"/>
        <end position="857"/>
    </location>
</feature>
<keyword evidence="2" id="KW-0040">ANK repeat</keyword>
<keyword evidence="7" id="KW-1185">Reference proteome</keyword>
<dbReference type="SUPFAM" id="SSF52540">
    <property type="entry name" value="P-loop containing nucleoside triphosphate hydrolases"/>
    <property type="match status" value="1"/>
</dbReference>
<dbReference type="Gene3D" id="3.40.50.300">
    <property type="entry name" value="P-loop containing nucleotide triphosphate hydrolases"/>
    <property type="match status" value="1"/>
</dbReference>
<dbReference type="SUPFAM" id="SSF48403">
    <property type="entry name" value="Ankyrin repeat"/>
    <property type="match status" value="2"/>
</dbReference>
<dbReference type="Pfam" id="PF13857">
    <property type="entry name" value="Ank_5"/>
    <property type="match status" value="1"/>
</dbReference>
<dbReference type="Pfam" id="PF12796">
    <property type="entry name" value="Ank_2"/>
    <property type="match status" value="3"/>
</dbReference>
<dbReference type="PANTHER" id="PTHR10622:SF13">
    <property type="entry name" value="NACHT DOMAIN-CONTAINING PROTEIN"/>
    <property type="match status" value="1"/>
</dbReference>
<dbReference type="Pfam" id="PF06985">
    <property type="entry name" value="HET"/>
    <property type="match status" value="1"/>
</dbReference>
<dbReference type="InterPro" id="IPR010730">
    <property type="entry name" value="HET"/>
</dbReference>
<dbReference type="PROSITE" id="PS50088">
    <property type="entry name" value="ANK_REPEAT"/>
    <property type="match status" value="8"/>
</dbReference>
<reference evidence="6 7" key="1">
    <citation type="submission" date="2020-01" db="EMBL/GenBank/DDBJ databases">
        <authorList>
            <consortium name="DOE Joint Genome Institute"/>
            <person name="Haridas S."/>
            <person name="Albert R."/>
            <person name="Binder M."/>
            <person name="Bloem J."/>
            <person name="Labutti K."/>
            <person name="Salamov A."/>
            <person name="Andreopoulos B."/>
            <person name="Baker S.E."/>
            <person name="Barry K."/>
            <person name="Bills G."/>
            <person name="Bluhm B.H."/>
            <person name="Cannon C."/>
            <person name="Castanera R."/>
            <person name="Culley D.E."/>
            <person name="Daum C."/>
            <person name="Ezra D."/>
            <person name="Gonzalez J.B."/>
            <person name="Henrissat B."/>
            <person name="Kuo A."/>
            <person name="Liang C."/>
            <person name="Lipzen A."/>
            <person name="Lutzoni F."/>
            <person name="Magnuson J."/>
            <person name="Mondo S."/>
            <person name="Nolan M."/>
            <person name="Ohm R."/>
            <person name="Pangilinan J."/>
            <person name="Park H.-J.H."/>
            <person name="Ramirez L."/>
            <person name="Alfaro M."/>
            <person name="Sun H."/>
            <person name="Tritt A."/>
            <person name="Yoshinaga Y."/>
            <person name="Zwiers L.-H.L."/>
            <person name="Turgeon B.G."/>
            <person name="Goodwin S.B."/>
            <person name="Spatafora J.W."/>
            <person name="Crous P.W."/>
            <person name="Grigoriev I.V."/>
        </authorList>
    </citation>
    <scope>NUCLEOTIDE SEQUENCE [LARGE SCALE GENOMIC DNA]</scope>
    <source>
        <strain evidence="6 7">CBS 611.86</strain>
    </source>
</reference>
<dbReference type="EMBL" id="JAADJZ010000016">
    <property type="protein sequence ID" value="KAF2869496.1"/>
    <property type="molecule type" value="Genomic_DNA"/>
</dbReference>
<accession>A0A7C8M5U9</accession>
<organism evidence="6 7">
    <name type="scientific">Massariosphaeria phaeospora</name>
    <dbReference type="NCBI Taxonomy" id="100035"/>
    <lineage>
        <taxon>Eukaryota</taxon>
        <taxon>Fungi</taxon>
        <taxon>Dikarya</taxon>
        <taxon>Ascomycota</taxon>
        <taxon>Pezizomycotina</taxon>
        <taxon>Dothideomycetes</taxon>
        <taxon>Pleosporomycetidae</taxon>
        <taxon>Pleosporales</taxon>
        <taxon>Pleosporales incertae sedis</taxon>
        <taxon>Massariosphaeria</taxon>
    </lineage>
</organism>
<feature type="domain" description="GPI inositol-deacylase winged helix" evidence="4">
    <location>
        <begin position="568"/>
        <end position="654"/>
    </location>
</feature>
<dbReference type="Pfam" id="PF22939">
    <property type="entry name" value="WHD_GPIID"/>
    <property type="match status" value="1"/>
</dbReference>
<feature type="repeat" description="ANK" evidence="2">
    <location>
        <begin position="959"/>
        <end position="991"/>
    </location>
</feature>
<sequence length="1419" mass="158856">MRLLYTASDGKLRWTKDIIRSEEIPPYAILSHTWGEQEVVFDDLKSLASVKDIDAKRGAGWNKIRFCAQQAERDGLKHFWVDTCCIDKTNNTELSKAINSMFRWYKNAKKCYVFLSDVRNDNLEGDGELAFRQSRWFDRGWTLQELLAPHSVEFFSKNGARLGDKESLKRAIHEVTRIPIKALSVSDLSEFDVAERYSWASNRQTTEEEDGAYCLFGIFGVHLPLIYGEGKERALKRLKKEIETSEDASMNNTITRSRSQEERLSKICSWLSAPDPSTNYHKAHKQRQAKTGLWLLESAKFAEWKESVASRLWLYGIPGCGKTILSSTVIEHLRQHCHDDTRMVTAYFYFDFNDAQKQDPELMLRSLLYQLMQRSVVIPKSVDALFSSCENGKWQPLLHALLEVTRQAAQEFTHVYVVLDALDECTQRLELMDMLETVAGWQLDNLHLLMTSRKERDIETSLESYVGEEDAMCLQRDVVDQDIQRYVQQRLYHDKDLAKWNKDAAVRQEIEDALMGRARGMFRWAVCQLDTLGKCCNRAMLRKSLASLPRTLDQTYDRILFAISEEYAEYAMRILQWLAFSARPLAVEEIAEVVAIDVARDPAFDREEVLEDPLEALNICSSLVTILTVQSDPAKQIISLAHYSVQEYLVSDRIKQGPARQYTMNKAECHGVIMDGCLKYLVQLQQPLSEEVIQASALARYAAEYWSSHLGQTGEDIERLSQSAMGLMSTENSAYLIWIQLYNPDNRWMQPDPRKDLKSVAAPLYYAALLGLNTITKLLLIQGAEVNTLGGRYGNALHAASVKGHKQVVRTLLKAGADINAQSGDYGNPLQAASYEGHEMIVKMLLESKADINAQGGQYGNALQSASAAGHGAIVQLLLDDSADVNMRGGLYNSALNAGAAESHTDLVRLLLENGAEVSQHDVQGKSVLHHATNSVYCSLSLVEFLLSQGVPVNTTDIENMTPLHYSVKFSHESIIGLLLDNGMSIDAGVHRKSWSRRTVKTDTTYQVSIPASEPDISCTATGLTPLHFAALTGNSVMTEFLLKRGADPNALSRYNESPIHLTLRKALHGPKYDDDWTDPHCKVERLLDFLDFEEDAGDIVYADIVKHREGVLCALLADPRTSLTIRDYRNEHPLHCVEYGKFGSVWAVKTLVSRGANPFERNLKQQNALHLASRAGDHDVVAFLLSLGAEPASSDKKGLNALHHAARSGHFETISLLLETAVATRPSLVASRDTLGRNLLHHLSSATFKARKETIKLLLDMGVDGSALDASGSVPLATYFKKHWLGVNVDVCQLLVSVEGNSLFIDKNGRNLGHLCASTPGCRVQVLEILRDHGVDLRQKDLQSRTLLHCAAISGSVTEELLHHLLHVVGVEVNAEDASGRTALQLAVEMALEDHDPQMYDSERWDRTTKLLSESGAR</sequence>
<dbReference type="Pfam" id="PF24883">
    <property type="entry name" value="NPHP3_N"/>
    <property type="match status" value="1"/>
</dbReference>
<evidence type="ECO:0000313" key="7">
    <source>
        <dbReference type="Proteomes" id="UP000481861"/>
    </source>
</evidence>